<evidence type="ECO:0000256" key="1">
    <source>
        <dbReference type="SAM" id="MobiDB-lite"/>
    </source>
</evidence>
<organism evidence="2 3">
    <name type="scientific">Ajellomyces capsulatus</name>
    <name type="common">Darling's disease fungus</name>
    <name type="synonym">Histoplasma capsulatum</name>
    <dbReference type="NCBI Taxonomy" id="5037"/>
    <lineage>
        <taxon>Eukaryota</taxon>
        <taxon>Fungi</taxon>
        <taxon>Dikarya</taxon>
        <taxon>Ascomycota</taxon>
        <taxon>Pezizomycotina</taxon>
        <taxon>Eurotiomycetes</taxon>
        <taxon>Eurotiomycetidae</taxon>
        <taxon>Onygenales</taxon>
        <taxon>Ajellomycetaceae</taxon>
        <taxon>Histoplasma</taxon>
    </lineage>
</organism>
<dbReference type="VEuPathDB" id="FungiDB:I7I52_05396"/>
<evidence type="ECO:0000313" key="3">
    <source>
        <dbReference type="Proteomes" id="UP000670092"/>
    </source>
</evidence>
<feature type="compositionally biased region" description="Low complexity" evidence="1">
    <location>
        <begin position="7"/>
        <end position="25"/>
    </location>
</feature>
<sequence length="79" mass="8475">MEISSFPPNATPRQRARAAAGRSPRGKVAAVAAPAAVLAVPTTYQRANQKKMSQRGNITKEKKSRGKVDITTAWSRVLA</sequence>
<comment type="caution">
    <text evidence="2">The sequence shown here is derived from an EMBL/GenBank/DDBJ whole genome shotgun (WGS) entry which is preliminary data.</text>
</comment>
<proteinExistence type="predicted"/>
<evidence type="ECO:0000313" key="2">
    <source>
        <dbReference type="EMBL" id="KAG5293914.1"/>
    </source>
</evidence>
<protein>
    <submittedName>
        <fullName evidence="2">Uncharacterized protein</fullName>
    </submittedName>
</protein>
<reference evidence="2 3" key="1">
    <citation type="submission" date="2021-01" db="EMBL/GenBank/DDBJ databases">
        <title>Chromosome-level genome assembly of a human fungal pathogen reveals clustering of transcriptionally co-regulated genes.</title>
        <authorList>
            <person name="Voorhies M."/>
            <person name="Cohen S."/>
            <person name="Shea T.P."/>
            <person name="Petrus S."/>
            <person name="Munoz J.F."/>
            <person name="Poplawski S."/>
            <person name="Goldman W.E."/>
            <person name="Michael T."/>
            <person name="Cuomo C.A."/>
            <person name="Sil A."/>
            <person name="Beyhan S."/>
        </authorList>
    </citation>
    <scope>NUCLEOTIDE SEQUENCE [LARGE SCALE GENOMIC DNA]</scope>
    <source>
        <strain evidence="2 3">G184AR</strain>
    </source>
</reference>
<name>A0A8H8CY02_AJECA</name>
<dbReference type="EMBL" id="JAEVHI010000004">
    <property type="protein sequence ID" value="KAG5293914.1"/>
    <property type="molecule type" value="Genomic_DNA"/>
</dbReference>
<feature type="region of interest" description="Disordered" evidence="1">
    <location>
        <begin position="48"/>
        <end position="67"/>
    </location>
</feature>
<gene>
    <name evidence="2" type="ORF">I7I52_05396</name>
</gene>
<feature type="region of interest" description="Disordered" evidence="1">
    <location>
        <begin position="1"/>
        <end position="25"/>
    </location>
</feature>
<dbReference type="Proteomes" id="UP000670092">
    <property type="component" value="Unassembled WGS sequence"/>
</dbReference>
<accession>A0A8H8CY02</accession>
<dbReference type="AlphaFoldDB" id="A0A8H8CY02"/>